<reference evidence="2" key="1">
    <citation type="submission" date="2021-09" db="EMBL/GenBank/DDBJ databases">
        <authorList>
            <consortium name="AG Swart"/>
            <person name="Singh M."/>
            <person name="Singh A."/>
            <person name="Seah K."/>
            <person name="Emmerich C."/>
        </authorList>
    </citation>
    <scope>NUCLEOTIDE SEQUENCE</scope>
    <source>
        <strain evidence="2">ATCC30299</strain>
    </source>
</reference>
<evidence type="ECO:0000313" key="2">
    <source>
        <dbReference type="EMBL" id="CAG9316780.1"/>
    </source>
</evidence>
<keyword evidence="3" id="KW-1185">Reference proteome</keyword>
<protein>
    <submittedName>
        <fullName evidence="2">Uncharacterized protein</fullName>
    </submittedName>
</protein>
<feature type="transmembrane region" description="Helical" evidence="1">
    <location>
        <begin position="48"/>
        <end position="70"/>
    </location>
</feature>
<sequence>MLTAPQVLTVPEILIGFTMLVTKQPTRAMTPFHSFNLSIILRLYQAKMLILIWSLLVLYNLIPKIVSIFYNYNTL</sequence>
<organism evidence="2 3">
    <name type="scientific">Blepharisma stoltei</name>
    <dbReference type="NCBI Taxonomy" id="1481888"/>
    <lineage>
        <taxon>Eukaryota</taxon>
        <taxon>Sar</taxon>
        <taxon>Alveolata</taxon>
        <taxon>Ciliophora</taxon>
        <taxon>Postciliodesmatophora</taxon>
        <taxon>Heterotrichea</taxon>
        <taxon>Heterotrichida</taxon>
        <taxon>Blepharismidae</taxon>
        <taxon>Blepharisma</taxon>
    </lineage>
</organism>
<gene>
    <name evidence="2" type="ORF">BSTOLATCC_MIC16882</name>
</gene>
<keyword evidence="1" id="KW-1133">Transmembrane helix</keyword>
<keyword evidence="1" id="KW-0812">Transmembrane</keyword>
<dbReference type="Proteomes" id="UP001162131">
    <property type="component" value="Unassembled WGS sequence"/>
</dbReference>
<dbReference type="EMBL" id="CAJZBQ010000016">
    <property type="protein sequence ID" value="CAG9316780.1"/>
    <property type="molecule type" value="Genomic_DNA"/>
</dbReference>
<proteinExistence type="predicted"/>
<name>A0AAU9J7U1_9CILI</name>
<evidence type="ECO:0000256" key="1">
    <source>
        <dbReference type="SAM" id="Phobius"/>
    </source>
</evidence>
<accession>A0AAU9J7U1</accession>
<comment type="caution">
    <text evidence="2">The sequence shown here is derived from an EMBL/GenBank/DDBJ whole genome shotgun (WGS) entry which is preliminary data.</text>
</comment>
<keyword evidence="1" id="KW-0472">Membrane</keyword>
<dbReference type="AlphaFoldDB" id="A0AAU9J7U1"/>
<evidence type="ECO:0000313" key="3">
    <source>
        <dbReference type="Proteomes" id="UP001162131"/>
    </source>
</evidence>